<dbReference type="InterPro" id="IPR036412">
    <property type="entry name" value="HAD-like_sf"/>
</dbReference>
<organism evidence="1 2">
    <name type="scientific">Bradyrhizobium diazoefficiens</name>
    <dbReference type="NCBI Taxonomy" id="1355477"/>
    <lineage>
        <taxon>Bacteria</taxon>
        <taxon>Pseudomonadati</taxon>
        <taxon>Pseudomonadota</taxon>
        <taxon>Alphaproteobacteria</taxon>
        <taxon>Hyphomicrobiales</taxon>
        <taxon>Nitrobacteraceae</taxon>
        <taxon>Bradyrhizobium</taxon>
    </lineage>
</organism>
<reference evidence="1 2" key="1">
    <citation type="submission" date="2014-11" db="EMBL/GenBank/DDBJ databases">
        <title>Symbiosis island explosion on the genome of extra-slow-growing strains of soybean bradyrhizobia with massive insertion sequences.</title>
        <authorList>
            <person name="Iida T."/>
            <person name="Minamisawa K."/>
        </authorList>
    </citation>
    <scope>NUCLEOTIDE SEQUENCE [LARGE SCALE GENOMIC DNA]</scope>
    <source>
        <strain evidence="1 2">NK6</strain>
    </source>
</reference>
<dbReference type="InterPro" id="IPR023214">
    <property type="entry name" value="HAD_sf"/>
</dbReference>
<evidence type="ECO:0000313" key="1">
    <source>
        <dbReference type="EMBL" id="BAR53269.1"/>
    </source>
</evidence>
<dbReference type="Gene3D" id="3.40.50.1000">
    <property type="entry name" value="HAD superfamily/HAD-like"/>
    <property type="match status" value="1"/>
</dbReference>
<sequence length="206" mass="22797">MSGVRIGIDFDNTIICYDKVFAAVARQRGLVPEGWEGPKTDVRDHLRSRTGGELAWQGLQGFVYGKGIGGAEIYPGVREFLAACRHAGAKVYIVSHKTRFGHQDPDHTDLREAARGWLRGAGLIDAADAAVAAGDVYFEDTMAAKVERLVSLELDIFIDDLVEVFEQPHFPKGTRSILFTRSQPPHPEHCKPIATWTGIRHEVFAE</sequence>
<proteinExistence type="predicted"/>
<protein>
    <submittedName>
        <fullName evidence="1">Uncharacterized protein</fullName>
    </submittedName>
</protein>
<dbReference type="AlphaFoldDB" id="A0A0E4BJT2"/>
<dbReference type="EMBL" id="AP014685">
    <property type="protein sequence ID" value="BAR53269.1"/>
    <property type="molecule type" value="Genomic_DNA"/>
</dbReference>
<dbReference type="Proteomes" id="UP000063308">
    <property type="component" value="Chromosome"/>
</dbReference>
<evidence type="ECO:0000313" key="2">
    <source>
        <dbReference type="Proteomes" id="UP000063308"/>
    </source>
</evidence>
<accession>A0A0E4BJT2</accession>
<gene>
    <name evidence="1" type="ORF">NK6_77</name>
</gene>
<name>A0A0E4BJT2_9BRAD</name>
<dbReference type="SUPFAM" id="SSF56784">
    <property type="entry name" value="HAD-like"/>
    <property type="match status" value="1"/>
</dbReference>